<evidence type="ECO:0000259" key="1">
    <source>
        <dbReference type="Pfam" id="PF00724"/>
    </source>
</evidence>
<name>A0ABQ6PAD7_9SPHN</name>
<dbReference type="InterPro" id="IPR045247">
    <property type="entry name" value="Oye-like"/>
</dbReference>
<reference evidence="2 3" key="1">
    <citation type="submission" date="2023-06" db="EMBL/GenBank/DDBJ databases">
        <title>Draft genome sequence of Novosphingobium sp. strain IK01.</title>
        <authorList>
            <person name="Hatamoto M."/>
            <person name="Ikarashi T."/>
            <person name="Yamaguchi T."/>
        </authorList>
    </citation>
    <scope>NUCLEOTIDE SEQUENCE [LARGE SCALE GENOMIC DNA]</scope>
    <source>
        <strain evidence="2 3">IK01</strain>
    </source>
</reference>
<organism evidence="2 3">
    <name type="scientific">Novosphingobium pituita</name>
    <dbReference type="NCBI Taxonomy" id="3056842"/>
    <lineage>
        <taxon>Bacteria</taxon>
        <taxon>Pseudomonadati</taxon>
        <taxon>Pseudomonadota</taxon>
        <taxon>Alphaproteobacteria</taxon>
        <taxon>Sphingomonadales</taxon>
        <taxon>Sphingomonadaceae</taxon>
        <taxon>Novosphingobium</taxon>
    </lineage>
</organism>
<comment type="caution">
    <text evidence="2">The sequence shown here is derived from an EMBL/GenBank/DDBJ whole genome shotgun (WGS) entry which is preliminary data.</text>
</comment>
<dbReference type="Gene3D" id="3.20.20.70">
    <property type="entry name" value="Aldolase class I"/>
    <property type="match status" value="1"/>
</dbReference>
<dbReference type="Proteomes" id="UP001187221">
    <property type="component" value="Unassembled WGS sequence"/>
</dbReference>
<dbReference type="SUPFAM" id="SSF51395">
    <property type="entry name" value="FMN-linked oxidoreductases"/>
    <property type="match status" value="1"/>
</dbReference>
<feature type="domain" description="NADH:flavin oxidoreductase/NADH oxidase N-terminal" evidence="1">
    <location>
        <begin position="10"/>
        <end position="340"/>
    </location>
</feature>
<gene>
    <name evidence="2" type="ORF">NUTIK01_21560</name>
</gene>
<dbReference type="InterPro" id="IPR013785">
    <property type="entry name" value="Aldolase_TIM"/>
</dbReference>
<dbReference type="Pfam" id="PF00724">
    <property type="entry name" value="Oxidored_FMN"/>
    <property type="match status" value="1"/>
</dbReference>
<proteinExistence type="predicted"/>
<evidence type="ECO:0000313" key="2">
    <source>
        <dbReference type="EMBL" id="GMM61379.1"/>
    </source>
</evidence>
<evidence type="ECO:0000313" key="3">
    <source>
        <dbReference type="Proteomes" id="UP001187221"/>
    </source>
</evidence>
<sequence>MADTTALDPLFQPLALGAIAAPNRILMAPLTRGRAGRDGVPTPIMAQYYAQRASAGLIISEATGISREGLGWPYAPGLWTAQQVEGWKPVTEALHKAGGRVVAQLWHMGRVVHSDFNDGQPPVSASATRVPGHVHTYEGRKDAVVARPLRIDEMPRLLDDYARAAQNAKLAGFDGVQLHAANGYLIDQFLRDSSNLRDDDYGGSPENRVRLLREVTQRLIEVWGADRVSVRLSPNGDSQGVDDSNPAAVFSVAAQALQDLGIGFLELRQPGPDGTFGSTDVPPQDALIRSIYKGPLVLNSDYTPQAAAADVASGRADAISFGRPFISNPDLVERIRKGAPLAPNKGAPETWYFPVPEGYADYPTLAQEVA</sequence>
<dbReference type="PANTHER" id="PTHR22893:SF91">
    <property type="entry name" value="NADPH DEHYDROGENASE 2-RELATED"/>
    <property type="match status" value="1"/>
</dbReference>
<protein>
    <submittedName>
        <fullName evidence="2">Alkene reductase</fullName>
    </submittedName>
</protein>
<dbReference type="InterPro" id="IPR001155">
    <property type="entry name" value="OxRdtase_FMN_N"/>
</dbReference>
<dbReference type="CDD" id="cd02933">
    <property type="entry name" value="OYE_like_FMN"/>
    <property type="match status" value="1"/>
</dbReference>
<keyword evidence="3" id="KW-1185">Reference proteome</keyword>
<dbReference type="RefSeq" id="WP_317975067.1">
    <property type="nucleotide sequence ID" value="NZ_BTFW01000001.1"/>
</dbReference>
<accession>A0ABQ6PAD7</accession>
<dbReference type="EMBL" id="BTFW01000001">
    <property type="protein sequence ID" value="GMM61379.1"/>
    <property type="molecule type" value="Genomic_DNA"/>
</dbReference>
<dbReference type="PANTHER" id="PTHR22893">
    <property type="entry name" value="NADH OXIDOREDUCTASE-RELATED"/>
    <property type="match status" value="1"/>
</dbReference>